<gene>
    <name evidence="2" type="ORF">OIH86_04325</name>
</gene>
<evidence type="ECO:0000313" key="2">
    <source>
        <dbReference type="EMBL" id="MCV9884868.1"/>
    </source>
</evidence>
<evidence type="ECO:0000313" key="3">
    <source>
        <dbReference type="Proteomes" id="UP001526147"/>
    </source>
</evidence>
<comment type="caution">
    <text evidence="2">The sequence shown here is derived from an EMBL/GenBank/DDBJ whole genome shotgun (WGS) entry which is preliminary data.</text>
</comment>
<accession>A0ABT3DCT9</accession>
<evidence type="ECO:0000256" key="1">
    <source>
        <dbReference type="SAM" id="MobiDB-lite"/>
    </source>
</evidence>
<sequence length="62" mass="7170">MEMKKKQSIHNPVKSSQINNDAYEANMKLQERFYEEDSREEDSALSLANSSNFGTFILPEDL</sequence>
<proteinExistence type="predicted"/>
<protein>
    <submittedName>
        <fullName evidence="2">Uncharacterized protein</fullName>
    </submittedName>
</protein>
<organism evidence="2 3">
    <name type="scientific">Metabacillus halosaccharovorans</name>
    <dbReference type="NCBI Taxonomy" id="930124"/>
    <lineage>
        <taxon>Bacteria</taxon>
        <taxon>Bacillati</taxon>
        <taxon>Bacillota</taxon>
        <taxon>Bacilli</taxon>
        <taxon>Bacillales</taxon>
        <taxon>Bacillaceae</taxon>
        <taxon>Metabacillus</taxon>
    </lineage>
</organism>
<keyword evidence="3" id="KW-1185">Reference proteome</keyword>
<feature type="compositionally biased region" description="Polar residues" evidence="1">
    <location>
        <begin position="9"/>
        <end position="20"/>
    </location>
</feature>
<name>A0ABT3DCT9_9BACI</name>
<dbReference type="EMBL" id="JAOYEY010000024">
    <property type="protein sequence ID" value="MCV9884868.1"/>
    <property type="molecule type" value="Genomic_DNA"/>
</dbReference>
<dbReference type="Proteomes" id="UP001526147">
    <property type="component" value="Unassembled WGS sequence"/>
</dbReference>
<feature type="region of interest" description="Disordered" evidence="1">
    <location>
        <begin position="1"/>
        <end position="22"/>
    </location>
</feature>
<dbReference type="RefSeq" id="WP_264141769.1">
    <property type="nucleotide sequence ID" value="NZ_JAOYEY010000024.1"/>
</dbReference>
<reference evidence="2 3" key="1">
    <citation type="submission" date="2022-10" db="EMBL/GenBank/DDBJ databases">
        <title>Draft genome assembly of moderately radiation resistant bacterium Metabacillus halosaccharovorans.</title>
        <authorList>
            <person name="Pal S."/>
            <person name="Gopinathan A."/>
        </authorList>
    </citation>
    <scope>NUCLEOTIDE SEQUENCE [LARGE SCALE GENOMIC DNA]</scope>
    <source>
        <strain evidence="2 3">VITHBRA001</strain>
    </source>
</reference>